<dbReference type="Proteomes" id="UP000499080">
    <property type="component" value="Unassembled WGS sequence"/>
</dbReference>
<protein>
    <submittedName>
        <fullName evidence="1">Uncharacterized protein</fullName>
    </submittedName>
</protein>
<dbReference type="EMBL" id="BGPR01002088">
    <property type="protein sequence ID" value="GBM67499.1"/>
    <property type="molecule type" value="Genomic_DNA"/>
</dbReference>
<evidence type="ECO:0000313" key="1">
    <source>
        <dbReference type="EMBL" id="GBM67499.1"/>
    </source>
</evidence>
<evidence type="ECO:0000313" key="2">
    <source>
        <dbReference type="Proteomes" id="UP000499080"/>
    </source>
</evidence>
<name>A0A4Y2HR34_ARAVE</name>
<accession>A0A4Y2HR34</accession>
<keyword evidence="2" id="KW-1185">Reference proteome</keyword>
<comment type="caution">
    <text evidence="1">The sequence shown here is derived from an EMBL/GenBank/DDBJ whole genome shotgun (WGS) entry which is preliminary data.</text>
</comment>
<dbReference type="AlphaFoldDB" id="A0A4Y2HR34"/>
<sequence>MAELQLNRDEYAELDYQICKASELLQLLQTGATIQTKVVAEGEDKYYLKEDDGASKVTNMPFIYNTLKPIFTRHTCQLQISSITESIDD</sequence>
<gene>
    <name evidence="1" type="ORF">AVEN_73647_1</name>
</gene>
<proteinExistence type="predicted"/>
<reference evidence="1 2" key="1">
    <citation type="journal article" date="2019" name="Sci. Rep.">
        <title>Orb-weaving spider Araneus ventricosus genome elucidates the spidroin gene catalogue.</title>
        <authorList>
            <person name="Kono N."/>
            <person name="Nakamura H."/>
            <person name="Ohtoshi R."/>
            <person name="Moran D.A.P."/>
            <person name="Shinohara A."/>
            <person name="Yoshida Y."/>
            <person name="Fujiwara M."/>
            <person name="Mori M."/>
            <person name="Tomita M."/>
            <person name="Arakawa K."/>
        </authorList>
    </citation>
    <scope>NUCLEOTIDE SEQUENCE [LARGE SCALE GENOMIC DNA]</scope>
</reference>
<organism evidence="1 2">
    <name type="scientific">Araneus ventricosus</name>
    <name type="common">Orbweaver spider</name>
    <name type="synonym">Epeira ventricosa</name>
    <dbReference type="NCBI Taxonomy" id="182803"/>
    <lineage>
        <taxon>Eukaryota</taxon>
        <taxon>Metazoa</taxon>
        <taxon>Ecdysozoa</taxon>
        <taxon>Arthropoda</taxon>
        <taxon>Chelicerata</taxon>
        <taxon>Arachnida</taxon>
        <taxon>Araneae</taxon>
        <taxon>Araneomorphae</taxon>
        <taxon>Entelegynae</taxon>
        <taxon>Araneoidea</taxon>
        <taxon>Araneidae</taxon>
        <taxon>Araneus</taxon>
    </lineage>
</organism>